<comment type="caution">
    <text evidence="2">The sequence shown here is derived from an EMBL/GenBank/DDBJ whole genome shotgun (WGS) entry which is preliminary data.</text>
</comment>
<evidence type="ECO:0000313" key="3">
    <source>
        <dbReference type="Proteomes" id="UP001152876"/>
    </source>
</evidence>
<keyword evidence="3" id="KW-1185">Reference proteome</keyword>
<gene>
    <name evidence="2" type="ORF">H010_14556</name>
</gene>
<feature type="compositionally biased region" description="Low complexity" evidence="1">
    <location>
        <begin position="1"/>
        <end position="20"/>
    </location>
</feature>
<proteinExistence type="predicted"/>
<dbReference type="EMBL" id="AOGK01000012">
    <property type="protein sequence ID" value="MDG5976485.1"/>
    <property type="molecule type" value="Genomic_DNA"/>
</dbReference>
<dbReference type="Proteomes" id="UP001152876">
    <property type="component" value="Unassembled WGS sequence"/>
</dbReference>
<evidence type="ECO:0000256" key="1">
    <source>
        <dbReference type="SAM" id="MobiDB-lite"/>
    </source>
</evidence>
<protein>
    <submittedName>
        <fullName evidence="2">Uncharacterized protein</fullName>
    </submittedName>
</protein>
<organism evidence="2 3">
    <name type="scientific">Hydrogenophaga taeniospiralis CCUG 15921</name>
    <dbReference type="NCBI Taxonomy" id="1281780"/>
    <lineage>
        <taxon>Bacteria</taxon>
        <taxon>Pseudomonadati</taxon>
        <taxon>Pseudomonadota</taxon>
        <taxon>Betaproteobacteria</taxon>
        <taxon>Burkholderiales</taxon>
        <taxon>Comamonadaceae</taxon>
        <taxon>Hydrogenophaga</taxon>
    </lineage>
</organism>
<accession>A0A9X4NXQ9</accession>
<reference evidence="2" key="1">
    <citation type="submission" date="2013-01" db="EMBL/GenBank/DDBJ databases">
        <title>Genome draft of Hydrogenophaga taeniospiralis 2K1.</title>
        <authorList>
            <person name="Gomila M."/>
            <person name="Lalucat J."/>
        </authorList>
    </citation>
    <scope>NUCLEOTIDE SEQUENCE</scope>
    <source>
        <strain evidence="2">CCUG 15921</strain>
    </source>
</reference>
<name>A0A9X4NXQ9_9BURK</name>
<evidence type="ECO:0000313" key="2">
    <source>
        <dbReference type="EMBL" id="MDG5976485.1"/>
    </source>
</evidence>
<feature type="region of interest" description="Disordered" evidence="1">
    <location>
        <begin position="1"/>
        <end position="72"/>
    </location>
</feature>
<dbReference type="AlphaFoldDB" id="A0A9X4NXQ9"/>
<sequence>MRWPASAAQPSPAQRSGQSSHADTTTEVHVSIGRIEVTAIHEPAAPAQRPAARRKAPVSLDEYLARRQGGRS</sequence>